<evidence type="ECO:0000313" key="2">
    <source>
        <dbReference type="EMBL" id="CAG7726779.1"/>
    </source>
</evidence>
<feature type="chain" id="PRO_5035144276" description="Ig-like domain-containing protein" evidence="1">
    <location>
        <begin position="41"/>
        <end position="118"/>
    </location>
</feature>
<protein>
    <recommendedName>
        <fullName evidence="4">Ig-like domain-containing protein</fullName>
    </recommendedName>
</protein>
<gene>
    <name evidence="2" type="ORF">AFUS01_LOCUS15667</name>
</gene>
<dbReference type="AlphaFoldDB" id="A0A8J2JWS4"/>
<proteinExistence type="predicted"/>
<evidence type="ECO:0000256" key="1">
    <source>
        <dbReference type="SAM" id="SignalP"/>
    </source>
</evidence>
<evidence type="ECO:0008006" key="4">
    <source>
        <dbReference type="Google" id="ProtNLM"/>
    </source>
</evidence>
<dbReference type="Proteomes" id="UP000708208">
    <property type="component" value="Unassembled WGS sequence"/>
</dbReference>
<reference evidence="2" key="1">
    <citation type="submission" date="2021-06" db="EMBL/GenBank/DDBJ databases">
        <authorList>
            <person name="Hodson N. C."/>
            <person name="Mongue J. A."/>
            <person name="Jaron S. K."/>
        </authorList>
    </citation>
    <scope>NUCLEOTIDE SEQUENCE</scope>
</reference>
<keyword evidence="3" id="KW-1185">Reference proteome</keyword>
<organism evidence="2 3">
    <name type="scientific">Allacma fusca</name>
    <dbReference type="NCBI Taxonomy" id="39272"/>
    <lineage>
        <taxon>Eukaryota</taxon>
        <taxon>Metazoa</taxon>
        <taxon>Ecdysozoa</taxon>
        <taxon>Arthropoda</taxon>
        <taxon>Hexapoda</taxon>
        <taxon>Collembola</taxon>
        <taxon>Symphypleona</taxon>
        <taxon>Sminthuridae</taxon>
        <taxon>Allacma</taxon>
    </lineage>
</organism>
<sequence length="118" mass="12868">MLLWRGQSLPLPLRNDGRPPLSHPPLLLAIALLCIVQGCCETNQEDALSSVYESLVTGNGNGGNGDDWGNGGVPQDAEYITAIIGESVVFNCHVEFPDGYPVPYIVQWDKKGWKSWSL</sequence>
<comment type="caution">
    <text evidence="2">The sequence shown here is derived from an EMBL/GenBank/DDBJ whole genome shotgun (WGS) entry which is preliminary data.</text>
</comment>
<keyword evidence="1" id="KW-0732">Signal</keyword>
<evidence type="ECO:0000313" key="3">
    <source>
        <dbReference type="Proteomes" id="UP000708208"/>
    </source>
</evidence>
<feature type="signal peptide" evidence="1">
    <location>
        <begin position="1"/>
        <end position="40"/>
    </location>
</feature>
<dbReference type="OrthoDB" id="6234674at2759"/>
<accession>A0A8J2JWS4</accession>
<dbReference type="EMBL" id="CAJVCH010139821">
    <property type="protein sequence ID" value="CAG7726779.1"/>
    <property type="molecule type" value="Genomic_DNA"/>
</dbReference>
<name>A0A8J2JWS4_9HEXA</name>